<proteinExistence type="predicted"/>
<dbReference type="Pfam" id="PF03372">
    <property type="entry name" value="Exo_endo_phos"/>
    <property type="match status" value="1"/>
</dbReference>
<dbReference type="Gene3D" id="3.60.10.10">
    <property type="entry name" value="Endonuclease/exonuclease/phosphatase"/>
    <property type="match status" value="1"/>
</dbReference>
<evidence type="ECO:0000259" key="1">
    <source>
        <dbReference type="Pfam" id="PF03372"/>
    </source>
</evidence>
<evidence type="ECO:0000313" key="2">
    <source>
        <dbReference type="EMBL" id="GIG36796.1"/>
    </source>
</evidence>
<evidence type="ECO:0000313" key="3">
    <source>
        <dbReference type="Proteomes" id="UP000642125"/>
    </source>
</evidence>
<gene>
    <name evidence="2" type="ORF">Cpa01nite_21770</name>
</gene>
<dbReference type="PANTHER" id="PTHR14859:SF15">
    <property type="entry name" value="ENDONUCLEASE_EXONUCLEASE_PHOSPHATASE DOMAIN-CONTAINING PROTEIN"/>
    <property type="match status" value="1"/>
</dbReference>
<dbReference type="GO" id="GO:0016020">
    <property type="term" value="C:membrane"/>
    <property type="evidence" value="ECO:0007669"/>
    <property type="project" value="GOC"/>
</dbReference>
<organism evidence="2 3">
    <name type="scientific">Cellulomonas pakistanensis</name>
    <dbReference type="NCBI Taxonomy" id="992287"/>
    <lineage>
        <taxon>Bacteria</taxon>
        <taxon>Bacillati</taxon>
        <taxon>Actinomycetota</taxon>
        <taxon>Actinomycetes</taxon>
        <taxon>Micrococcales</taxon>
        <taxon>Cellulomonadaceae</taxon>
        <taxon>Cellulomonas</taxon>
    </lineage>
</organism>
<dbReference type="EMBL" id="BONO01000015">
    <property type="protein sequence ID" value="GIG36796.1"/>
    <property type="molecule type" value="Genomic_DNA"/>
</dbReference>
<accession>A0A919PBU2</accession>
<feature type="domain" description="Endonuclease/exonuclease/phosphatase" evidence="1">
    <location>
        <begin position="16"/>
        <end position="248"/>
    </location>
</feature>
<keyword evidence="2" id="KW-0255">Endonuclease</keyword>
<dbReference type="InterPro" id="IPR005135">
    <property type="entry name" value="Endo/exonuclease/phosphatase"/>
</dbReference>
<dbReference type="InterPro" id="IPR051916">
    <property type="entry name" value="GPI-anchor_lipid_remodeler"/>
</dbReference>
<reference evidence="2" key="1">
    <citation type="submission" date="2021-01" db="EMBL/GenBank/DDBJ databases">
        <title>Whole genome shotgun sequence of Cellulomonas pakistanensis NBRC 110800.</title>
        <authorList>
            <person name="Komaki H."/>
            <person name="Tamura T."/>
        </authorList>
    </citation>
    <scope>NUCLEOTIDE SEQUENCE</scope>
    <source>
        <strain evidence="2">NBRC 110800</strain>
    </source>
</reference>
<protein>
    <submittedName>
        <fullName evidence="2">Endonuclease</fullName>
    </submittedName>
</protein>
<dbReference type="InterPro" id="IPR036691">
    <property type="entry name" value="Endo/exonu/phosph_ase_sf"/>
</dbReference>
<dbReference type="Proteomes" id="UP000642125">
    <property type="component" value="Unassembled WGS sequence"/>
</dbReference>
<name>A0A919PBU2_9CELL</name>
<dbReference type="GO" id="GO:0006506">
    <property type="term" value="P:GPI anchor biosynthetic process"/>
    <property type="evidence" value="ECO:0007669"/>
    <property type="project" value="TreeGrafter"/>
</dbReference>
<dbReference type="AlphaFoldDB" id="A0A919PBU2"/>
<dbReference type="GO" id="GO:0004519">
    <property type="term" value="F:endonuclease activity"/>
    <property type="evidence" value="ECO:0007669"/>
    <property type="project" value="UniProtKB-KW"/>
</dbReference>
<keyword evidence="2" id="KW-0378">Hydrolase</keyword>
<keyword evidence="3" id="KW-1185">Reference proteome</keyword>
<keyword evidence="2" id="KW-0540">Nuclease</keyword>
<dbReference type="SUPFAM" id="SSF56219">
    <property type="entry name" value="DNase I-like"/>
    <property type="match status" value="1"/>
</dbReference>
<comment type="caution">
    <text evidence="2">The sequence shown here is derived from an EMBL/GenBank/DDBJ whole genome shotgun (WGS) entry which is preliminary data.</text>
</comment>
<sequence length="259" mass="27450">MWWRFGGAWREREPAVLGVLADAAPDVLGLVETWRDADGTQADLVAERLGLPSAVFVPTGLPPVPDDPELAGVEMGIALVSRWPPVETRTIPLPASQRTGPPAHVLHATLDHPAGPLHVLVATLEWEPRYDEDRMAQAWALADLAADAALDGDLPVLVIGDLNARPDGPQMAALTRQLADLWPLGGGDPAAATLSSVVPEAPLECTELIDHRIDHVLARPGRPGGTLRADGARLAGDAPVDGRYPSDHFAVVVDVELTS</sequence>
<dbReference type="PANTHER" id="PTHR14859">
    <property type="entry name" value="CALCOFLUOR WHITE HYPERSENSITIVE PROTEIN PRECURSOR"/>
    <property type="match status" value="1"/>
</dbReference>